<dbReference type="EMBL" id="LR792683">
    <property type="protein sequence ID" value="CAB3396311.1"/>
    <property type="molecule type" value="Genomic_DNA"/>
</dbReference>
<dbReference type="Proteomes" id="UP000231932">
    <property type="component" value="Chromosome"/>
</dbReference>
<organism evidence="6 8">
    <name type="scientific">Kyrpidia spormannii</name>
    <dbReference type="NCBI Taxonomy" id="2055160"/>
    <lineage>
        <taxon>Bacteria</taxon>
        <taxon>Bacillati</taxon>
        <taxon>Bacillota</taxon>
        <taxon>Bacilli</taxon>
        <taxon>Bacillales</taxon>
        <taxon>Alicyclobacillaceae</taxon>
        <taxon>Kyrpidia</taxon>
    </lineage>
</organism>
<dbReference type="NCBIfam" id="TIGR00750">
    <property type="entry name" value="lao"/>
    <property type="match status" value="1"/>
</dbReference>
<keyword evidence="3 7" id="KW-0378">Hydrolase</keyword>
<dbReference type="Gene3D" id="1.20.5.170">
    <property type="match status" value="1"/>
</dbReference>
<dbReference type="InterPro" id="IPR027417">
    <property type="entry name" value="P-loop_NTPase"/>
</dbReference>
<reference evidence="6" key="2">
    <citation type="journal article" date="2018" name="Genome Announc.">
        <title>Complete Genome Sequence of Kyrpidia sp. Strain EA-1, a Thermophilic Knallgas Bacterium, Isolated from the Azores.</title>
        <authorList>
            <person name="Reiner J.E."/>
            <person name="Lapp C.J."/>
            <person name="Bunk B."/>
            <person name="Sproer C."/>
            <person name="Overmann J."/>
            <person name="Gescher J."/>
        </authorList>
    </citation>
    <scope>NUCLEOTIDE SEQUENCE</scope>
    <source>
        <strain evidence="6">EA-1</strain>
    </source>
</reference>
<dbReference type="Gene3D" id="3.40.50.300">
    <property type="entry name" value="P-loop containing nucleotide triphosphate hydrolases"/>
    <property type="match status" value="1"/>
</dbReference>
<sequence>MPQSVERWVERIRSGDSRAIARAITWVEDEAPEAAALLNALRPVAGGAYRIGLTGPPGVGKSSLTDRLIRLLRGLGHRVGVVAVDPTSPFTGGALLGDRVRMVDHALDPGVFIRSMGTRGRLGGLARSTKDVLDLLDAAGYDVVIAETVGVGQSELDVVHAVDTVILALGPAGGDQVQMLKAGIMEIADIFVVNKADLPGADRTVRLIRYMVDLAHRRGWRPPVLAASASEGRGVEDLWEQILRHRTYLEESGEGRKRRLRRVEDAVWDQVLARVQGAFLQWKAARPDWERVLEEVANGRRGLEDVVDEILHSVDFSAGKAEGGVL</sequence>
<dbReference type="OrthoDB" id="9778292at2"/>
<proteinExistence type="inferred from homology"/>
<evidence type="ECO:0000256" key="5">
    <source>
        <dbReference type="ARBA" id="ARBA00023186"/>
    </source>
</evidence>
<dbReference type="InterPro" id="IPR052040">
    <property type="entry name" value="GTPase/Isobutyryl-CoA_mutase"/>
</dbReference>
<comment type="similarity">
    <text evidence="1">Belongs to the SIMIBI class G3E GTPase family. ArgK/MeaB subfamily.</text>
</comment>
<evidence type="ECO:0000313" key="6">
    <source>
        <dbReference type="EMBL" id="ATY86280.1"/>
    </source>
</evidence>
<dbReference type="GO" id="GO:0003924">
    <property type="term" value="F:GTPase activity"/>
    <property type="evidence" value="ECO:0007669"/>
    <property type="project" value="InterPro"/>
</dbReference>
<evidence type="ECO:0000256" key="2">
    <source>
        <dbReference type="ARBA" id="ARBA00022741"/>
    </source>
</evidence>
<evidence type="ECO:0000256" key="3">
    <source>
        <dbReference type="ARBA" id="ARBA00022801"/>
    </source>
</evidence>
<dbReference type="RefSeq" id="WP_100669023.1">
    <property type="nucleotide sequence ID" value="NZ_CP024955.1"/>
</dbReference>
<dbReference type="PANTHER" id="PTHR43087">
    <property type="entry name" value="LYSINE/ARGININE/ORNITHINE TRANSPORT SYSTEM KINASE"/>
    <property type="match status" value="1"/>
</dbReference>
<reference evidence="8" key="1">
    <citation type="submission" date="2017-11" db="EMBL/GenBank/DDBJ databases">
        <title>Complete Genome Sequence of Kyrpidia sp. Strain EA-1, a thermophilic, hydrogen-oxidizing Bacterium, isolated from the Azores.</title>
        <authorList>
            <person name="Reiner J.E."/>
            <person name="Lapp C.J."/>
            <person name="Bunk B."/>
            <person name="Gescher J."/>
        </authorList>
    </citation>
    <scope>NUCLEOTIDE SEQUENCE [LARGE SCALE GENOMIC DNA]</scope>
    <source>
        <strain evidence="8">EA-1</strain>
    </source>
</reference>
<dbReference type="Proteomes" id="UP000502196">
    <property type="component" value="Chromosome"/>
</dbReference>
<protein>
    <submittedName>
        <fullName evidence="6">Methylmalonyl Co-A mutase-associated GTPase MeaB</fullName>
    </submittedName>
    <submittedName>
        <fullName evidence="7">Putative enzyme</fullName>
        <ecNumber evidence="7">3.6.-.-</ecNumber>
    </submittedName>
</protein>
<dbReference type="PRINTS" id="PR00449">
    <property type="entry name" value="RASTRNSFRMNG"/>
</dbReference>
<evidence type="ECO:0000313" key="9">
    <source>
        <dbReference type="Proteomes" id="UP000502196"/>
    </source>
</evidence>
<keyword evidence="5" id="KW-0143">Chaperone</keyword>
<evidence type="ECO:0000313" key="8">
    <source>
        <dbReference type="Proteomes" id="UP000231932"/>
    </source>
</evidence>
<keyword evidence="4" id="KW-0342">GTP-binding</keyword>
<dbReference type="KEGG" id="kyr:CVV65_16205"/>
<keyword evidence="8" id="KW-1185">Reference proteome</keyword>
<keyword evidence="2" id="KW-0547">Nucleotide-binding</keyword>
<evidence type="ECO:0000256" key="1">
    <source>
        <dbReference type="ARBA" id="ARBA00009625"/>
    </source>
</evidence>
<dbReference type="PANTHER" id="PTHR43087:SF1">
    <property type="entry name" value="LAO_AO TRANSPORT SYSTEM ATPASE"/>
    <property type="match status" value="1"/>
</dbReference>
<dbReference type="InterPro" id="IPR005129">
    <property type="entry name" value="GTPase_ArgK"/>
</dbReference>
<dbReference type="EMBL" id="CP024955">
    <property type="protein sequence ID" value="ATY86280.1"/>
    <property type="molecule type" value="Genomic_DNA"/>
</dbReference>
<accession>A0A2K8NCS3</accession>
<dbReference type="EC" id="3.6.-.-" evidence="7"/>
<gene>
    <name evidence="7" type="ORF">COOX1_3557</name>
    <name evidence="6" type="ORF">CVV65_16205</name>
</gene>
<dbReference type="GO" id="GO:0005525">
    <property type="term" value="F:GTP binding"/>
    <property type="evidence" value="ECO:0007669"/>
    <property type="project" value="UniProtKB-KW"/>
</dbReference>
<dbReference type="AlphaFoldDB" id="A0A2K8NCS3"/>
<dbReference type="CDD" id="cd03114">
    <property type="entry name" value="MMAA-like"/>
    <property type="match status" value="1"/>
</dbReference>
<dbReference type="SUPFAM" id="SSF52540">
    <property type="entry name" value="P-loop containing nucleoside triphosphate hydrolases"/>
    <property type="match status" value="1"/>
</dbReference>
<dbReference type="Pfam" id="PF03308">
    <property type="entry name" value="MeaB"/>
    <property type="match status" value="1"/>
</dbReference>
<name>A0A2K8NCS3_9BACL</name>
<evidence type="ECO:0000313" key="7">
    <source>
        <dbReference type="EMBL" id="CAB3396311.1"/>
    </source>
</evidence>
<reference evidence="7 9" key="3">
    <citation type="submission" date="2020-04" db="EMBL/GenBank/DDBJ databases">
        <authorList>
            <person name="Hogendoorn C."/>
        </authorList>
    </citation>
    <scope>NUCLEOTIDE SEQUENCE [LARGE SCALE GENOMIC DNA]</scope>
    <source>
        <strain evidence="7">COOX1</strain>
    </source>
</reference>
<evidence type="ECO:0000256" key="4">
    <source>
        <dbReference type="ARBA" id="ARBA00023134"/>
    </source>
</evidence>